<feature type="region of interest" description="Disordered" evidence="5">
    <location>
        <begin position="73"/>
        <end position="97"/>
    </location>
</feature>
<gene>
    <name evidence="7" type="ORF">HPP92_026692</name>
</gene>
<dbReference type="OrthoDB" id="101614at2759"/>
<dbReference type="SUPFAM" id="SSF50615">
    <property type="entry name" value="N-terminal domain of alpha and beta subunits of F1 ATP synthase"/>
    <property type="match status" value="1"/>
</dbReference>
<feature type="domain" description="ATPase F1/V1/A1 complex alpha/beta subunit N-terminal" evidence="6">
    <location>
        <begin position="297"/>
        <end position="359"/>
    </location>
</feature>
<comment type="similarity">
    <text evidence="2">Belongs to the ATPase alpha/beta chains family.</text>
</comment>
<reference evidence="7 8" key="1">
    <citation type="journal article" date="2020" name="Nat. Food">
        <title>A phased Vanilla planifolia genome enables genetic improvement of flavour and production.</title>
        <authorList>
            <person name="Hasing T."/>
            <person name="Tang H."/>
            <person name="Brym M."/>
            <person name="Khazi F."/>
            <person name="Huang T."/>
            <person name="Chambers A.H."/>
        </authorList>
    </citation>
    <scope>NUCLEOTIDE SEQUENCE [LARGE SCALE GENOMIC DNA]</scope>
    <source>
        <tissue evidence="7">Leaf</tissue>
    </source>
</reference>
<evidence type="ECO:0000256" key="4">
    <source>
        <dbReference type="ARBA" id="ARBA00022781"/>
    </source>
</evidence>
<dbReference type="InterPro" id="IPR023366">
    <property type="entry name" value="ATP_synth_asu-like_sf"/>
</dbReference>
<evidence type="ECO:0000259" key="6">
    <source>
        <dbReference type="Pfam" id="PF02874"/>
    </source>
</evidence>
<dbReference type="GO" id="GO:0005524">
    <property type="term" value="F:ATP binding"/>
    <property type="evidence" value="ECO:0007669"/>
    <property type="project" value="UniProtKB-KW"/>
</dbReference>
<dbReference type="GO" id="GO:0043531">
    <property type="term" value="F:ADP binding"/>
    <property type="evidence" value="ECO:0007669"/>
    <property type="project" value="TreeGrafter"/>
</dbReference>
<organism evidence="7 8">
    <name type="scientific">Vanilla planifolia</name>
    <name type="common">Vanilla</name>
    <dbReference type="NCBI Taxonomy" id="51239"/>
    <lineage>
        <taxon>Eukaryota</taxon>
        <taxon>Viridiplantae</taxon>
        <taxon>Streptophyta</taxon>
        <taxon>Embryophyta</taxon>
        <taxon>Tracheophyta</taxon>
        <taxon>Spermatophyta</taxon>
        <taxon>Magnoliopsida</taxon>
        <taxon>Liliopsida</taxon>
        <taxon>Asparagales</taxon>
        <taxon>Orchidaceae</taxon>
        <taxon>Vanilloideae</taxon>
        <taxon>Vanilleae</taxon>
        <taxon>Vanilla</taxon>
    </lineage>
</organism>
<evidence type="ECO:0000256" key="5">
    <source>
        <dbReference type="SAM" id="MobiDB-lite"/>
    </source>
</evidence>
<comment type="subcellular location">
    <subcellularLocation>
        <location evidence="1">Mitochondrion</location>
    </subcellularLocation>
</comment>
<keyword evidence="4" id="KW-0375">Hydrogen ion transport</keyword>
<dbReference type="EMBL" id="JADCNM010000113">
    <property type="protein sequence ID" value="KAG0450570.1"/>
    <property type="molecule type" value="Genomic_DNA"/>
</dbReference>
<feature type="compositionally biased region" description="Basic and acidic residues" evidence="5">
    <location>
        <begin position="88"/>
        <end position="97"/>
    </location>
</feature>
<dbReference type="Proteomes" id="UP000639772">
    <property type="component" value="Unassembled WGS sequence"/>
</dbReference>
<name>A0A835PDT2_VANPL</name>
<dbReference type="InterPro" id="IPR004100">
    <property type="entry name" value="ATPase_F1/V1/A1_a/bsu_N"/>
</dbReference>
<dbReference type="CDD" id="cd18116">
    <property type="entry name" value="ATP-synt_F1_alpha_N"/>
    <property type="match status" value="1"/>
</dbReference>
<keyword evidence="3" id="KW-0813">Transport</keyword>
<evidence type="ECO:0000313" key="7">
    <source>
        <dbReference type="EMBL" id="KAG0450570.1"/>
    </source>
</evidence>
<dbReference type="GO" id="GO:0045259">
    <property type="term" value="C:proton-transporting ATP synthase complex"/>
    <property type="evidence" value="ECO:0007669"/>
    <property type="project" value="InterPro"/>
</dbReference>
<sequence length="396" mass="44263">MNSRVEEGDEDLLAPDFFVFAGQGIAFTKCTLCALFWFHVLIERLVLSWKSSKVTEDGRRISVFDRLDRVKPKMTQDKGGDSFSEGMRSGEGHQHHRVDNDEAEAGIIHCKLYHAMRWRNNSIHSSQHLIQEEAVKVCMSNLHKHLAYALHVVVTTYFEDLSFKAELYAEAHPEIFRDKKEDLEDGGQATIDELPKMNLGTTQDPLPTYVSTLLSNKRVEKQEGKVVSLVAIEFGIRQATEGSWAKSGSTRWREYFWVENGLDEALPLNISLEFSPRAAKLTTLLESTHFDMNFQVDEIGGVVPIGNGIACFYGLNEIQAREMVEFSSCVKGIAFNLENENARIIVFGSDTIIQEGDLAKHIGSIVDVPVGKAMLGRMVDALGIPIDGMGALSDHE</sequence>
<dbReference type="PANTHER" id="PTHR48082">
    <property type="entry name" value="ATP SYNTHASE SUBUNIT ALPHA, MITOCHONDRIAL"/>
    <property type="match status" value="1"/>
</dbReference>
<keyword evidence="4" id="KW-0406">Ion transport</keyword>
<dbReference type="InterPro" id="IPR005294">
    <property type="entry name" value="ATP_synth_F1_asu"/>
</dbReference>
<dbReference type="Pfam" id="PF02874">
    <property type="entry name" value="ATP-synt_ab_N"/>
    <property type="match status" value="1"/>
</dbReference>
<accession>A0A835PDT2</accession>
<proteinExistence type="inferred from homology"/>
<dbReference type="GO" id="GO:0046933">
    <property type="term" value="F:proton-transporting ATP synthase activity, rotational mechanism"/>
    <property type="evidence" value="ECO:0007669"/>
    <property type="project" value="InterPro"/>
</dbReference>
<comment type="caution">
    <text evidence="7">The sequence shown here is derived from an EMBL/GenBank/DDBJ whole genome shotgun (WGS) entry which is preliminary data.</text>
</comment>
<evidence type="ECO:0000313" key="8">
    <source>
        <dbReference type="Proteomes" id="UP000639772"/>
    </source>
</evidence>
<dbReference type="AlphaFoldDB" id="A0A835PDT2"/>
<dbReference type="Gene3D" id="2.40.30.20">
    <property type="match status" value="1"/>
</dbReference>
<protein>
    <recommendedName>
        <fullName evidence="6">ATPase F1/V1/A1 complex alpha/beta subunit N-terminal domain-containing protein</fullName>
    </recommendedName>
</protein>
<evidence type="ECO:0000256" key="3">
    <source>
        <dbReference type="ARBA" id="ARBA00022448"/>
    </source>
</evidence>
<evidence type="ECO:0000256" key="1">
    <source>
        <dbReference type="ARBA" id="ARBA00004173"/>
    </source>
</evidence>
<dbReference type="InterPro" id="IPR036121">
    <property type="entry name" value="ATPase_F1/V1/A1_a/bsu_N_sf"/>
</dbReference>
<dbReference type="PANTHER" id="PTHR48082:SF2">
    <property type="entry name" value="ATP SYNTHASE SUBUNIT ALPHA, MITOCHONDRIAL"/>
    <property type="match status" value="1"/>
</dbReference>
<dbReference type="GO" id="GO:0005739">
    <property type="term" value="C:mitochondrion"/>
    <property type="evidence" value="ECO:0007669"/>
    <property type="project" value="UniProtKB-SubCell"/>
</dbReference>
<evidence type="ECO:0000256" key="2">
    <source>
        <dbReference type="ARBA" id="ARBA00008936"/>
    </source>
</evidence>